<accession>A0A975WFL7</accession>
<dbReference type="RefSeq" id="WP_170850632.1">
    <property type="nucleotide sequence ID" value="NZ_FNYY01000043.1"/>
</dbReference>
<organism evidence="2 3">
    <name type="scientific">Marinovum algicola</name>
    <dbReference type="NCBI Taxonomy" id="42444"/>
    <lineage>
        <taxon>Bacteria</taxon>
        <taxon>Pseudomonadati</taxon>
        <taxon>Pseudomonadota</taxon>
        <taxon>Alphaproteobacteria</taxon>
        <taxon>Rhodobacterales</taxon>
        <taxon>Roseobacteraceae</taxon>
        <taxon>Marinovum</taxon>
    </lineage>
</organism>
<reference evidence="2 3" key="1">
    <citation type="submission" date="2016-10" db="EMBL/GenBank/DDBJ databases">
        <authorList>
            <person name="Varghese N."/>
            <person name="Submissions S."/>
        </authorList>
    </citation>
    <scope>NUCLEOTIDE SEQUENCE [LARGE SCALE GENOMIC DNA]</scope>
    <source>
        <strain evidence="2 3">FF3</strain>
    </source>
</reference>
<feature type="domain" description="LarA-like N-terminal" evidence="1">
    <location>
        <begin position="71"/>
        <end position="192"/>
    </location>
</feature>
<dbReference type="GeneID" id="80821270"/>
<dbReference type="Pfam" id="PF09861">
    <property type="entry name" value="Lar_N"/>
    <property type="match status" value="1"/>
</dbReference>
<name>A0A975WFL7_9RHOB</name>
<evidence type="ECO:0000313" key="3">
    <source>
        <dbReference type="Proteomes" id="UP000182932"/>
    </source>
</evidence>
<dbReference type="AlphaFoldDB" id="A0A975WFL7"/>
<dbReference type="EMBL" id="FNYY01000043">
    <property type="protein sequence ID" value="SEK11832.1"/>
    <property type="molecule type" value="Genomic_DNA"/>
</dbReference>
<protein>
    <recommendedName>
        <fullName evidence="1">LarA-like N-terminal domain-containing protein</fullName>
    </recommendedName>
</protein>
<comment type="caution">
    <text evidence="2">The sequence shown here is derived from an EMBL/GenBank/DDBJ whole genome shotgun (WGS) entry which is preliminary data.</text>
</comment>
<sequence>MDLGPINVNIEGGMTYPFPPLIPVDQHFERKRLEDIDAAVTGQLRQIPDADIAGKSIAITVGSRGIMGLVEITRALVAGLRAKGAEPFIVPSMGSHGGATAEGQVAVLKGYGITEESTGAEIRSSMEVVQIDALDDGTPLYIDRIASEADGIVIANKVKPHADFKAGYESGLVKMLCIGLGKHKGAVALHNHGFARFHDILPKAGAKLLARLPVIFGLAILENAFDDLMEIEIIPRDRILEREKELLEIAKASIGRLNFTDIDVLIVDEIGKNISGEGMDPNVTGRPGSGLPGFDAPNIQKIVALDVTPQSHGNGVGIGSADLSTRQCVEKIDLGAVYTNAITATILNPAKLPMVLNSDHDAIVVALKTCNLTTPETARIVRIKNTLEIHRIWVSPALLPHVEASDRLSVAGPERPLVFDATGRLQAPE</sequence>
<evidence type="ECO:0000313" key="2">
    <source>
        <dbReference type="EMBL" id="SEK11832.1"/>
    </source>
</evidence>
<dbReference type="Gene3D" id="3.40.50.11440">
    <property type="match status" value="1"/>
</dbReference>
<dbReference type="InterPro" id="IPR018657">
    <property type="entry name" value="LarA-like_N"/>
</dbReference>
<evidence type="ECO:0000259" key="1">
    <source>
        <dbReference type="Pfam" id="PF09861"/>
    </source>
</evidence>
<dbReference type="GO" id="GO:0050043">
    <property type="term" value="F:lactate racemase activity"/>
    <property type="evidence" value="ECO:0007669"/>
    <property type="project" value="InterPro"/>
</dbReference>
<proteinExistence type="predicted"/>
<gene>
    <name evidence="2" type="ORF">SAMN04487940_1438</name>
</gene>
<keyword evidence="3" id="KW-1185">Reference proteome</keyword>
<dbReference type="Proteomes" id="UP000182932">
    <property type="component" value="Unassembled WGS sequence"/>
</dbReference>